<name>H2C820_9CREN</name>
<dbReference type="InterPro" id="IPR011009">
    <property type="entry name" value="Kinase-like_dom_sf"/>
</dbReference>
<dbReference type="HOGENOM" id="CLU_090895_0_0_2"/>
<dbReference type="RefSeq" id="WP_009074549.1">
    <property type="nucleotide sequence ID" value="NZ_JH597770.1"/>
</dbReference>
<accession>H2C820</accession>
<dbReference type="STRING" id="671065.MetMK1DRAFT_00027230"/>
<dbReference type="Proteomes" id="UP000003980">
    <property type="component" value="Unassembled WGS sequence"/>
</dbReference>
<organism evidence="1 2">
    <name type="scientific">Metallosphaera yellowstonensis MK1</name>
    <dbReference type="NCBI Taxonomy" id="671065"/>
    <lineage>
        <taxon>Archaea</taxon>
        <taxon>Thermoproteota</taxon>
        <taxon>Thermoprotei</taxon>
        <taxon>Sulfolobales</taxon>
        <taxon>Sulfolobaceae</taxon>
        <taxon>Metallosphaera</taxon>
    </lineage>
</organism>
<proteinExistence type="predicted"/>
<evidence type="ECO:0008006" key="3">
    <source>
        <dbReference type="Google" id="ProtNLM"/>
    </source>
</evidence>
<reference evidence="1 2" key="1">
    <citation type="submission" date="2012-01" db="EMBL/GenBank/DDBJ databases">
        <title>Improved High-Quality Draft sequence of Metallosphaera yellowstonensis MK1.</title>
        <authorList>
            <consortium name="US DOE Joint Genome Institute"/>
            <person name="Lucas S."/>
            <person name="Han J."/>
            <person name="Cheng J.-F."/>
            <person name="Goodwin L."/>
            <person name="Pitluck S."/>
            <person name="Peters L."/>
            <person name="Teshima H."/>
            <person name="Detter J.C."/>
            <person name="Han C."/>
            <person name="Tapia R."/>
            <person name="Land M."/>
            <person name="Hauser L."/>
            <person name="Kyrpides N."/>
            <person name="Kozubal M."/>
            <person name="Macur R.E."/>
            <person name="Jay Z."/>
            <person name="Inskeep W."/>
            <person name="Woyke T."/>
        </authorList>
    </citation>
    <scope>NUCLEOTIDE SEQUENCE [LARGE SCALE GENOMIC DNA]</scope>
    <source>
        <strain evidence="1 2">MK1</strain>
    </source>
</reference>
<dbReference type="AlphaFoldDB" id="H2C820"/>
<dbReference type="eggNOG" id="arCOG01186">
    <property type="taxonomic scope" value="Archaea"/>
</dbReference>
<dbReference type="Gene3D" id="1.10.510.10">
    <property type="entry name" value="Transferase(Phosphotransferase) domain 1"/>
    <property type="match status" value="1"/>
</dbReference>
<sequence length="220" mass="25888">MNIENVLRSLYLQTKVIEDGGKKYVVKCYGSNVGLKWYFISSVFRSFPYVASPKARMSREIDFMTYTWKKVRVPTIVDLDTDEKCIVREYIDGRIPNSVEDFVEVAHVLREIHEEDFALGDTKYENFLINNGVWVIDAEEAVRTQENELKAWDLLVYFLFISYKFIQDVRSFERVVKEFLSIYVPDREVVLKALSLRNVQLLSMFPPLHLTILRKAMSEF</sequence>
<dbReference type="EMBL" id="JH597770">
    <property type="protein sequence ID" value="EHP68296.1"/>
    <property type="molecule type" value="Genomic_DNA"/>
</dbReference>
<dbReference type="SUPFAM" id="SSF56112">
    <property type="entry name" value="Protein kinase-like (PK-like)"/>
    <property type="match status" value="1"/>
</dbReference>
<dbReference type="OrthoDB" id="35902at2157"/>
<keyword evidence="2" id="KW-1185">Reference proteome</keyword>
<gene>
    <name evidence="1" type="ORF">MetMK1DRAFT_00027230</name>
</gene>
<evidence type="ECO:0000313" key="1">
    <source>
        <dbReference type="EMBL" id="EHP68296.1"/>
    </source>
</evidence>
<evidence type="ECO:0000313" key="2">
    <source>
        <dbReference type="Proteomes" id="UP000003980"/>
    </source>
</evidence>
<protein>
    <recommendedName>
        <fullName evidence="3">Mn2+-dependent serine/threonine protein kinase</fullName>
    </recommendedName>
</protein>